<dbReference type="Proteomes" id="UP000238220">
    <property type="component" value="Unassembled WGS sequence"/>
</dbReference>
<reference evidence="1 2" key="1">
    <citation type="submission" date="2018-02" db="EMBL/GenBank/DDBJ databases">
        <title>Genome sequencing of Solimonas sp. HR-BB.</title>
        <authorList>
            <person name="Lee Y."/>
            <person name="Jeon C.O."/>
        </authorList>
    </citation>
    <scope>NUCLEOTIDE SEQUENCE [LARGE SCALE GENOMIC DNA]</scope>
    <source>
        <strain evidence="1 2">HR-BB</strain>
    </source>
</reference>
<accession>A0A2S5TAM2</accession>
<name>A0A2S5TAM2_9GAMM</name>
<gene>
    <name evidence="1" type="ORF">C3942_20180</name>
</gene>
<keyword evidence="2" id="KW-1185">Reference proteome</keyword>
<comment type="caution">
    <text evidence="1">The sequence shown here is derived from an EMBL/GenBank/DDBJ whole genome shotgun (WGS) entry which is preliminary data.</text>
</comment>
<organism evidence="1 2">
    <name type="scientific">Solimonas fluminis</name>
    <dbReference type="NCBI Taxonomy" id="2086571"/>
    <lineage>
        <taxon>Bacteria</taxon>
        <taxon>Pseudomonadati</taxon>
        <taxon>Pseudomonadota</taxon>
        <taxon>Gammaproteobacteria</taxon>
        <taxon>Nevskiales</taxon>
        <taxon>Nevskiaceae</taxon>
        <taxon>Solimonas</taxon>
    </lineage>
</organism>
<dbReference type="EMBL" id="PSNW01000016">
    <property type="protein sequence ID" value="PPE72019.1"/>
    <property type="molecule type" value="Genomic_DNA"/>
</dbReference>
<protein>
    <submittedName>
        <fullName evidence="1">Uncharacterized protein</fullName>
    </submittedName>
</protein>
<dbReference type="AlphaFoldDB" id="A0A2S5TAM2"/>
<sequence length="80" mass="8476">MKRPAMILWPVACEGASPMPAATTGRMEERSCKSAASAARSLQPACRVAAFDDDPTGCSAGDARGMPIAFHQAPRQEDLR</sequence>
<proteinExistence type="predicted"/>
<evidence type="ECO:0000313" key="1">
    <source>
        <dbReference type="EMBL" id="PPE72019.1"/>
    </source>
</evidence>
<evidence type="ECO:0000313" key="2">
    <source>
        <dbReference type="Proteomes" id="UP000238220"/>
    </source>
</evidence>